<gene>
    <name evidence="2" type="ORF">LIP_0905</name>
</gene>
<sequence length="236" mass="27787">MRVWLHRWEGDEQGWSAWSLDHLGFATWAPSRTEVLKRVPVKYGEYRLWLEQCGAGTSVEEAGAVEVVEEIIGDEVAFQDDLAPATAEEVSRCIHLLQCTRRGLLEAVAPLSDDVLDWDPPYRRFAPFAWWKSVRQVVEHVALTEVGYYLPSVGWRPAFHPQALREMAWQDQLRVSRQETLRFLEELSSSSDRARVRETDEVWSVRKVLRRLVWHERLHWKSIRRIVREYDRSHRA</sequence>
<evidence type="ECO:0000313" key="3">
    <source>
        <dbReference type="Proteomes" id="UP000065807"/>
    </source>
</evidence>
<dbReference type="RefSeq" id="WP_068134787.1">
    <property type="nucleotide sequence ID" value="NZ_AP014924.1"/>
</dbReference>
<dbReference type="InterPro" id="IPR024775">
    <property type="entry name" value="DinB-like"/>
</dbReference>
<dbReference type="SUPFAM" id="SSF109854">
    <property type="entry name" value="DinB/YfiT-like putative metalloenzymes"/>
    <property type="match status" value="1"/>
</dbReference>
<organism evidence="2 3">
    <name type="scientific">Limnochorda pilosa</name>
    <dbReference type="NCBI Taxonomy" id="1555112"/>
    <lineage>
        <taxon>Bacteria</taxon>
        <taxon>Bacillati</taxon>
        <taxon>Bacillota</taxon>
        <taxon>Limnochordia</taxon>
        <taxon>Limnochordales</taxon>
        <taxon>Limnochordaceae</taxon>
        <taxon>Limnochorda</taxon>
    </lineage>
</organism>
<dbReference type="Pfam" id="PF12867">
    <property type="entry name" value="DinB_2"/>
    <property type="match status" value="1"/>
</dbReference>
<dbReference type="Gene3D" id="1.20.120.450">
    <property type="entry name" value="dinb family like domain"/>
    <property type="match status" value="1"/>
</dbReference>
<protein>
    <recommendedName>
        <fullName evidence="1">DinB-like domain-containing protein</fullName>
    </recommendedName>
</protein>
<reference evidence="3" key="1">
    <citation type="submission" date="2015-07" db="EMBL/GenBank/DDBJ databases">
        <title>Complete genome sequence and phylogenetic analysis of Limnochorda pilosa.</title>
        <authorList>
            <person name="Watanabe M."/>
            <person name="Kojima H."/>
            <person name="Fukui M."/>
        </authorList>
    </citation>
    <scope>NUCLEOTIDE SEQUENCE [LARGE SCALE GENOMIC DNA]</scope>
    <source>
        <strain evidence="3">HC45</strain>
    </source>
</reference>
<dbReference type="KEGG" id="lpil:LIP_0905"/>
<dbReference type="EMBL" id="AP014924">
    <property type="protein sequence ID" value="BAS26762.1"/>
    <property type="molecule type" value="Genomic_DNA"/>
</dbReference>
<dbReference type="STRING" id="1555112.LIP_0905"/>
<reference evidence="3" key="2">
    <citation type="journal article" date="2016" name="Int. J. Syst. Evol. Microbiol.">
        <title>Complete genome sequence and cell structure of Limnochorda pilosa, a Gram-negative spore-former within the phylum Firmicutes.</title>
        <authorList>
            <person name="Watanabe M."/>
            <person name="Kojima H."/>
            <person name="Fukui M."/>
        </authorList>
    </citation>
    <scope>NUCLEOTIDE SEQUENCE [LARGE SCALE GENOMIC DNA]</scope>
    <source>
        <strain evidence="3">HC45</strain>
    </source>
</reference>
<accession>A0A0K2SIB9</accession>
<dbReference type="Proteomes" id="UP000065807">
    <property type="component" value="Chromosome"/>
</dbReference>
<keyword evidence="3" id="KW-1185">Reference proteome</keyword>
<evidence type="ECO:0000259" key="1">
    <source>
        <dbReference type="Pfam" id="PF12867"/>
    </source>
</evidence>
<dbReference type="AlphaFoldDB" id="A0A0K2SIB9"/>
<feature type="domain" description="DinB-like" evidence="1">
    <location>
        <begin position="100"/>
        <end position="221"/>
    </location>
</feature>
<dbReference type="PATRIC" id="fig|1555112.3.peg.944"/>
<dbReference type="OrthoDB" id="1845996at2"/>
<dbReference type="InterPro" id="IPR034660">
    <property type="entry name" value="DinB/YfiT-like"/>
</dbReference>
<proteinExistence type="predicted"/>
<evidence type="ECO:0000313" key="2">
    <source>
        <dbReference type="EMBL" id="BAS26762.1"/>
    </source>
</evidence>
<name>A0A0K2SIB9_LIMPI</name>